<feature type="chain" id="PRO_5038455863" evidence="1">
    <location>
        <begin position="24"/>
        <end position="111"/>
    </location>
</feature>
<dbReference type="EMBL" id="JADIMG010000101">
    <property type="protein sequence ID" value="MBO8460864.1"/>
    <property type="molecule type" value="Genomic_DNA"/>
</dbReference>
<evidence type="ECO:0000313" key="3">
    <source>
        <dbReference type="EMBL" id="MBO8460864.1"/>
    </source>
</evidence>
<evidence type="ECO:0000259" key="2">
    <source>
        <dbReference type="PROSITE" id="PS50846"/>
    </source>
</evidence>
<dbReference type="InterPro" id="IPR006121">
    <property type="entry name" value="HMA_dom"/>
</dbReference>
<name>A0A9D9N5B8_9BACT</name>
<dbReference type="CDD" id="cd00371">
    <property type="entry name" value="HMA"/>
    <property type="match status" value="1"/>
</dbReference>
<feature type="domain" description="HMA" evidence="2">
    <location>
        <begin position="31"/>
        <end position="97"/>
    </location>
</feature>
<evidence type="ECO:0000313" key="4">
    <source>
        <dbReference type="Proteomes" id="UP000823641"/>
    </source>
</evidence>
<reference evidence="3" key="2">
    <citation type="journal article" date="2021" name="PeerJ">
        <title>Extensive microbial diversity within the chicken gut microbiome revealed by metagenomics and culture.</title>
        <authorList>
            <person name="Gilroy R."/>
            <person name="Ravi A."/>
            <person name="Getino M."/>
            <person name="Pursley I."/>
            <person name="Horton D.L."/>
            <person name="Alikhan N.F."/>
            <person name="Baker D."/>
            <person name="Gharbi K."/>
            <person name="Hall N."/>
            <person name="Watson M."/>
            <person name="Adriaenssens E.M."/>
            <person name="Foster-Nyarko E."/>
            <person name="Jarju S."/>
            <person name="Secka A."/>
            <person name="Antonio M."/>
            <person name="Oren A."/>
            <person name="Chaudhuri R.R."/>
            <person name="La Ragione R."/>
            <person name="Hildebrand F."/>
            <person name="Pallen M.J."/>
        </authorList>
    </citation>
    <scope>NUCLEOTIDE SEQUENCE</scope>
    <source>
        <strain evidence="3">G3-3990</strain>
    </source>
</reference>
<feature type="signal peptide" evidence="1">
    <location>
        <begin position="1"/>
        <end position="23"/>
    </location>
</feature>
<evidence type="ECO:0000256" key="1">
    <source>
        <dbReference type="SAM" id="SignalP"/>
    </source>
</evidence>
<reference evidence="3" key="1">
    <citation type="submission" date="2020-10" db="EMBL/GenBank/DDBJ databases">
        <authorList>
            <person name="Gilroy R."/>
        </authorList>
    </citation>
    <scope>NUCLEOTIDE SEQUENCE</scope>
    <source>
        <strain evidence="3">G3-3990</strain>
    </source>
</reference>
<dbReference type="Gene3D" id="3.30.70.100">
    <property type="match status" value="1"/>
</dbReference>
<keyword evidence="1" id="KW-0732">Signal</keyword>
<proteinExistence type="predicted"/>
<dbReference type="Proteomes" id="UP000823641">
    <property type="component" value="Unassembled WGS sequence"/>
</dbReference>
<sequence>MKTKLLFFTIAFLTLCVSFNVQADNKKAPKEETVVFNVPMDCEGCRTKIIGYMSYEKGVKKLDANLEQQTVTITYNPKRTNKENLIAAFEKLDKKAVEVKQGGCCSNPTCK</sequence>
<dbReference type="Pfam" id="PF00403">
    <property type="entry name" value="HMA"/>
    <property type="match status" value="1"/>
</dbReference>
<accession>A0A9D9N5B8</accession>
<protein>
    <submittedName>
        <fullName evidence="3">Cation transporter</fullName>
    </submittedName>
</protein>
<organism evidence="3 4">
    <name type="scientific">Candidatus Gallipaludibacter merdavium</name>
    <dbReference type="NCBI Taxonomy" id="2840839"/>
    <lineage>
        <taxon>Bacteria</taxon>
        <taxon>Pseudomonadati</taxon>
        <taxon>Bacteroidota</taxon>
        <taxon>Bacteroidia</taxon>
        <taxon>Bacteroidales</taxon>
        <taxon>Candidatus Gallipaludibacter</taxon>
    </lineage>
</organism>
<dbReference type="PROSITE" id="PS50846">
    <property type="entry name" value="HMA_2"/>
    <property type="match status" value="1"/>
</dbReference>
<gene>
    <name evidence="3" type="ORF">IAA73_11130</name>
</gene>
<dbReference type="GO" id="GO:0046872">
    <property type="term" value="F:metal ion binding"/>
    <property type="evidence" value="ECO:0007669"/>
    <property type="project" value="InterPro"/>
</dbReference>
<dbReference type="AlphaFoldDB" id="A0A9D9N5B8"/>
<comment type="caution">
    <text evidence="3">The sequence shown here is derived from an EMBL/GenBank/DDBJ whole genome shotgun (WGS) entry which is preliminary data.</text>
</comment>
<dbReference type="InterPro" id="IPR036163">
    <property type="entry name" value="HMA_dom_sf"/>
</dbReference>
<dbReference type="SUPFAM" id="SSF55008">
    <property type="entry name" value="HMA, heavy metal-associated domain"/>
    <property type="match status" value="1"/>
</dbReference>